<dbReference type="Pfam" id="PF07867">
    <property type="entry name" value="DUF1654"/>
    <property type="match status" value="1"/>
</dbReference>
<proteinExistence type="predicted"/>
<sequence length="89" mass="9751">MHIQQSEHPSMATDTAAPLSSYEALAARVSRAINAPAAQRARSAVLLKSASDSPDDWARILDEIAENDNVTIAWRDDGVQLFWTVPMDD</sequence>
<dbReference type="EMBL" id="CP076114">
    <property type="protein sequence ID" value="UUD64360.1"/>
    <property type="molecule type" value="Genomic_DNA"/>
</dbReference>
<accession>A0ABY5JD49</accession>
<evidence type="ECO:0000313" key="2">
    <source>
        <dbReference type="Proteomes" id="UP000887421"/>
    </source>
</evidence>
<protein>
    <submittedName>
        <fullName evidence="1">DUF1654 domain-containing protein</fullName>
    </submittedName>
</protein>
<dbReference type="Proteomes" id="UP000887421">
    <property type="component" value="Chromosome"/>
</dbReference>
<reference evidence="1" key="1">
    <citation type="submission" date="2021-05" db="EMBL/GenBank/DDBJ databases">
        <title>Complete genome sequence of Pseudomonas seleniipraecipitans strain D1-6.</title>
        <authorList>
            <person name="Lafi F."/>
            <person name="Eida A."/>
            <person name="Alam I."/>
            <person name="Hert H."/>
            <person name="Saad M."/>
        </authorList>
    </citation>
    <scope>NUCLEOTIDE SEQUENCE</scope>
    <source>
        <strain evidence="1">D1-6</strain>
    </source>
</reference>
<evidence type="ECO:0000313" key="1">
    <source>
        <dbReference type="EMBL" id="UUD64360.1"/>
    </source>
</evidence>
<gene>
    <name evidence="1" type="ORF">D16iCDA_01215</name>
</gene>
<dbReference type="InterPro" id="IPR012449">
    <property type="entry name" value="Phage_F116_Orf28"/>
</dbReference>
<organism evidence="1 2">
    <name type="scientific">Phytopseudomonas seleniipraecipitans</name>
    <dbReference type="NCBI Taxonomy" id="640205"/>
    <lineage>
        <taxon>Bacteria</taxon>
        <taxon>Pseudomonadati</taxon>
        <taxon>Pseudomonadota</taxon>
        <taxon>Gammaproteobacteria</taxon>
        <taxon>Pseudomonadales</taxon>
        <taxon>Pseudomonadaceae</taxon>
        <taxon>Phytopseudomonas</taxon>
    </lineage>
</organism>
<keyword evidence="2" id="KW-1185">Reference proteome</keyword>
<name>A0ABY5JD49_9GAMM</name>